<reference evidence="1 2" key="2">
    <citation type="submission" date="2009-02" db="EMBL/GenBank/DDBJ databases">
        <title>Draft genome sequence of Holdemania filiformis DSM 12042.</title>
        <authorList>
            <person name="Sudarsanam P."/>
            <person name="Ley R."/>
            <person name="Guruge J."/>
            <person name="Turnbaugh P.J."/>
            <person name="Mahowald M."/>
            <person name="Liep D."/>
            <person name="Gordon J."/>
        </authorList>
    </citation>
    <scope>NUCLEOTIDE SEQUENCE [LARGE SCALE GENOMIC DNA]</scope>
    <source>
        <strain evidence="1 2">DSM 12042</strain>
    </source>
</reference>
<accession>B9Y7J0</accession>
<dbReference type="EMBL" id="ACCF01000098">
    <property type="protein sequence ID" value="EEF68076.1"/>
    <property type="molecule type" value="Genomic_DNA"/>
</dbReference>
<proteinExistence type="predicted"/>
<reference evidence="1 2" key="1">
    <citation type="submission" date="2008-12" db="EMBL/GenBank/DDBJ databases">
        <authorList>
            <person name="Fulton L."/>
            <person name="Clifton S."/>
            <person name="Fulton B."/>
            <person name="Xu J."/>
            <person name="Minx P."/>
            <person name="Pepin K.H."/>
            <person name="Johnson M."/>
            <person name="Bhonagiri V."/>
            <person name="Nash W.E."/>
            <person name="Mardis E.R."/>
            <person name="Wilson R.K."/>
        </authorList>
    </citation>
    <scope>NUCLEOTIDE SEQUENCE [LARGE SCALE GENOMIC DNA]</scope>
    <source>
        <strain evidence="1 2">DSM 12042</strain>
    </source>
</reference>
<dbReference type="Proteomes" id="UP000005950">
    <property type="component" value="Unassembled WGS sequence"/>
</dbReference>
<dbReference type="STRING" id="545696.HOLDEFILI_01785"/>
<evidence type="ECO:0000313" key="1">
    <source>
        <dbReference type="EMBL" id="EEF68076.1"/>
    </source>
</evidence>
<organism evidence="1 2">
    <name type="scientific">Holdemania filiformis DSM 12042</name>
    <dbReference type="NCBI Taxonomy" id="545696"/>
    <lineage>
        <taxon>Bacteria</taxon>
        <taxon>Bacillati</taxon>
        <taxon>Bacillota</taxon>
        <taxon>Erysipelotrichia</taxon>
        <taxon>Erysipelotrichales</taxon>
        <taxon>Erysipelotrichaceae</taxon>
        <taxon>Holdemania</taxon>
    </lineage>
</organism>
<protein>
    <submittedName>
        <fullName evidence="1">Uncharacterized protein</fullName>
    </submittedName>
</protein>
<comment type="caution">
    <text evidence="1">The sequence shown here is derived from an EMBL/GenBank/DDBJ whole genome shotgun (WGS) entry which is preliminary data.</text>
</comment>
<evidence type="ECO:0000313" key="2">
    <source>
        <dbReference type="Proteomes" id="UP000005950"/>
    </source>
</evidence>
<sequence>MKDKAGVFNGKWQAATFSVLRHWIKTRHFHSCSDKSNDDYFLMCNNMT</sequence>
<name>B9Y7J0_9FIRM</name>
<dbReference type="AlphaFoldDB" id="B9Y7J0"/>
<gene>
    <name evidence="1" type="ORF">HOLDEFILI_01785</name>
</gene>
<dbReference type="HOGENOM" id="CLU_3153667_0_0_9"/>